<feature type="transmembrane region" description="Helical" evidence="8">
    <location>
        <begin position="168"/>
        <end position="190"/>
    </location>
</feature>
<dbReference type="Proteomes" id="UP000541109">
    <property type="component" value="Unassembled WGS sequence"/>
</dbReference>
<dbReference type="EMBL" id="JACFXV010000048">
    <property type="protein sequence ID" value="MBA5777270.1"/>
    <property type="molecule type" value="Genomic_DNA"/>
</dbReference>
<dbReference type="InterPro" id="IPR052017">
    <property type="entry name" value="TSUP"/>
</dbReference>
<name>A0A839AC25_9HYPH</name>
<feature type="transmembrane region" description="Helical" evidence="8">
    <location>
        <begin position="79"/>
        <end position="98"/>
    </location>
</feature>
<feature type="transmembrane region" description="Helical" evidence="8">
    <location>
        <begin position="104"/>
        <end position="124"/>
    </location>
</feature>
<dbReference type="AlphaFoldDB" id="A0A839AC25"/>
<dbReference type="PANTHER" id="PTHR30269">
    <property type="entry name" value="TRANSMEMBRANE PROTEIN YFCA"/>
    <property type="match status" value="1"/>
</dbReference>
<comment type="subcellular location">
    <subcellularLocation>
        <location evidence="1 8">Cell membrane</location>
        <topology evidence="1 8">Multi-pass membrane protein</topology>
    </subcellularLocation>
</comment>
<evidence type="ECO:0000256" key="2">
    <source>
        <dbReference type="ARBA" id="ARBA00009142"/>
    </source>
</evidence>
<evidence type="ECO:0000313" key="9">
    <source>
        <dbReference type="EMBL" id="MBA5777270.1"/>
    </source>
</evidence>
<evidence type="ECO:0000256" key="3">
    <source>
        <dbReference type="ARBA" id="ARBA00022448"/>
    </source>
</evidence>
<reference evidence="9 10" key="1">
    <citation type="submission" date="2020-07" db="EMBL/GenBank/DDBJ databases">
        <title>Stappia sp., F7233, whole genome shotgun sequencing project.</title>
        <authorList>
            <person name="Jiang S."/>
            <person name="Liu Z.W."/>
            <person name="Du Z.J."/>
        </authorList>
    </citation>
    <scope>NUCLEOTIDE SEQUENCE [LARGE SCALE GENOMIC DNA]</scope>
    <source>
        <strain evidence="9 10">F7233</strain>
    </source>
</reference>
<keyword evidence="7 8" id="KW-0472">Membrane</keyword>
<evidence type="ECO:0000256" key="1">
    <source>
        <dbReference type="ARBA" id="ARBA00004651"/>
    </source>
</evidence>
<keyword evidence="3" id="KW-0813">Transport</keyword>
<feature type="transmembrane region" description="Helical" evidence="8">
    <location>
        <begin position="136"/>
        <end position="162"/>
    </location>
</feature>
<dbReference type="RefSeq" id="WP_182164496.1">
    <property type="nucleotide sequence ID" value="NZ_JACFXV010000048.1"/>
</dbReference>
<evidence type="ECO:0000256" key="5">
    <source>
        <dbReference type="ARBA" id="ARBA00022692"/>
    </source>
</evidence>
<evidence type="ECO:0000256" key="7">
    <source>
        <dbReference type="ARBA" id="ARBA00023136"/>
    </source>
</evidence>
<feature type="transmembrane region" description="Helical" evidence="8">
    <location>
        <begin position="50"/>
        <end position="67"/>
    </location>
</feature>
<evidence type="ECO:0000313" key="10">
    <source>
        <dbReference type="Proteomes" id="UP000541109"/>
    </source>
</evidence>
<dbReference type="PANTHER" id="PTHR30269:SF37">
    <property type="entry name" value="MEMBRANE TRANSPORTER PROTEIN"/>
    <property type="match status" value="1"/>
</dbReference>
<proteinExistence type="inferred from homology"/>
<sequence length="254" mass="26191">MPEFIASLDNGGLTIAIAAVVIGGIVRGFAGFGAGMIFMPVASALIDPRVAAASFLVVDSLITLPIVARSFRICQWRTVIPAAIGAALFVPLGAYALAVADILVLRWVISGIVLGLCALLATGWRYHGVPTVPVSLGVGASAGFLGGLSQISGPPVVAFWLSGPDNPAIIRANLMVFFALASIMTFVAYVTGGFFTGDVARLLLFAAPAYAVALFIGARGFGRASPRLYRSVAYGLIALAAITSLPALDGLLRR</sequence>
<feature type="transmembrane region" description="Helical" evidence="8">
    <location>
        <begin position="12"/>
        <end position="38"/>
    </location>
</feature>
<gene>
    <name evidence="9" type="ORF">H2509_09035</name>
</gene>
<organism evidence="9 10">
    <name type="scientific">Stappia albiluteola</name>
    <dbReference type="NCBI Taxonomy" id="2758565"/>
    <lineage>
        <taxon>Bacteria</taxon>
        <taxon>Pseudomonadati</taxon>
        <taxon>Pseudomonadota</taxon>
        <taxon>Alphaproteobacteria</taxon>
        <taxon>Hyphomicrobiales</taxon>
        <taxon>Stappiaceae</taxon>
        <taxon>Stappia</taxon>
    </lineage>
</organism>
<accession>A0A839AC25</accession>
<dbReference type="Pfam" id="PF01925">
    <property type="entry name" value="TauE"/>
    <property type="match status" value="1"/>
</dbReference>
<comment type="similarity">
    <text evidence="2 8">Belongs to the 4-toluene sulfonate uptake permease (TSUP) (TC 2.A.102) family.</text>
</comment>
<evidence type="ECO:0000256" key="4">
    <source>
        <dbReference type="ARBA" id="ARBA00022475"/>
    </source>
</evidence>
<comment type="caution">
    <text evidence="9">The sequence shown here is derived from an EMBL/GenBank/DDBJ whole genome shotgun (WGS) entry which is preliminary data.</text>
</comment>
<dbReference type="GO" id="GO:0005886">
    <property type="term" value="C:plasma membrane"/>
    <property type="evidence" value="ECO:0007669"/>
    <property type="project" value="UniProtKB-SubCell"/>
</dbReference>
<feature type="transmembrane region" description="Helical" evidence="8">
    <location>
        <begin position="233"/>
        <end position="252"/>
    </location>
</feature>
<feature type="transmembrane region" description="Helical" evidence="8">
    <location>
        <begin position="202"/>
        <end position="221"/>
    </location>
</feature>
<dbReference type="InterPro" id="IPR002781">
    <property type="entry name" value="TM_pro_TauE-like"/>
</dbReference>
<keyword evidence="5 8" id="KW-0812">Transmembrane</keyword>
<protein>
    <recommendedName>
        <fullName evidence="8">Probable membrane transporter protein</fullName>
    </recommendedName>
</protein>
<keyword evidence="4 8" id="KW-1003">Cell membrane</keyword>
<evidence type="ECO:0000256" key="6">
    <source>
        <dbReference type="ARBA" id="ARBA00022989"/>
    </source>
</evidence>
<keyword evidence="10" id="KW-1185">Reference proteome</keyword>
<evidence type="ECO:0000256" key="8">
    <source>
        <dbReference type="RuleBase" id="RU363041"/>
    </source>
</evidence>
<keyword evidence="6 8" id="KW-1133">Transmembrane helix</keyword>